<dbReference type="PANTHER" id="PTHR10656">
    <property type="entry name" value="CELL FATE DETERMINING PROTEIN MAB21-RELATED"/>
    <property type="match status" value="1"/>
</dbReference>
<evidence type="ECO:0000313" key="9">
    <source>
        <dbReference type="Proteomes" id="UP000507470"/>
    </source>
</evidence>
<organism evidence="8 9">
    <name type="scientific">Mytilus coruscus</name>
    <name type="common">Sea mussel</name>
    <dbReference type="NCBI Taxonomy" id="42192"/>
    <lineage>
        <taxon>Eukaryota</taxon>
        <taxon>Metazoa</taxon>
        <taxon>Spiralia</taxon>
        <taxon>Lophotrochozoa</taxon>
        <taxon>Mollusca</taxon>
        <taxon>Bivalvia</taxon>
        <taxon>Autobranchia</taxon>
        <taxon>Pteriomorphia</taxon>
        <taxon>Mytilida</taxon>
        <taxon>Mytiloidea</taxon>
        <taxon>Mytilidae</taxon>
        <taxon>Mytilinae</taxon>
        <taxon>Mytilus</taxon>
    </lineage>
</organism>
<feature type="compositionally biased region" description="Basic and acidic residues" evidence="6">
    <location>
        <begin position="72"/>
        <end position="84"/>
    </location>
</feature>
<keyword evidence="1" id="KW-0479">Metal-binding</keyword>
<evidence type="ECO:0000256" key="6">
    <source>
        <dbReference type="SAM" id="MobiDB-lite"/>
    </source>
</evidence>
<dbReference type="InterPro" id="IPR002893">
    <property type="entry name" value="Znf_MYND"/>
</dbReference>
<evidence type="ECO:0000313" key="8">
    <source>
        <dbReference type="EMBL" id="CAC5364793.1"/>
    </source>
</evidence>
<name>A0A6J8AAH9_MYTCO</name>
<feature type="coiled-coil region" evidence="5">
    <location>
        <begin position="19"/>
        <end position="46"/>
    </location>
</feature>
<keyword evidence="9" id="KW-1185">Reference proteome</keyword>
<dbReference type="Pfam" id="PF01753">
    <property type="entry name" value="zf-MYND"/>
    <property type="match status" value="1"/>
</dbReference>
<dbReference type="EMBL" id="CACVKT020001076">
    <property type="protein sequence ID" value="CAC5364793.1"/>
    <property type="molecule type" value="Genomic_DNA"/>
</dbReference>
<dbReference type="Gene3D" id="1.10.1410.40">
    <property type="match status" value="1"/>
</dbReference>
<evidence type="ECO:0000256" key="5">
    <source>
        <dbReference type="SAM" id="Coils"/>
    </source>
</evidence>
<sequence>MTKKNAIRVGHRGATRRLISKIEEELDKETTQRNEIESLCEILKKKRDILSELDSEILEEIAEENMDAELQDSDRPDMDSQEEADHAYSKCLDNILNIIGVKAFRKACQRLYMLVEILNIFRNDKVIEYIMGSTSEGTSTPGMIVDTDLLYCDESIHVIEDLSFVVSNENSEWQLEMPFVIENSRSHAGYVTLQLYKDGVPCLASIFPLDKDIFPLKRGRNDRLFLIESVQLMDPPMARAKNKPAMTRIYNKYDVCDLVGCYRCRTWPTIAREWLSRNRLYGWPPKDMIQELKSLGFFVVKKGHPFSSEADFEWRISLNLQERKLIYNLTDTQHKCYIILKMINNEFVHSDCITTYHWKTCLFYVIEENPQSIWIQKRLYYCVELCMKQMLVWVENEFCPDYFIPKQNLFDGRLSKETKLVAKQILEILLEGGVGCLMYVDIDNISNYFESRGCVETLHKLHANSQKIYKKKVHEIYKLLIYRVLSTLNLSIIGGAERNCNGNINHLIETFWGMLHKIQHTNTITEHTKEDTQCVLSLLTTHIYTCLTSNIAAMAIQHENPQVRDFLLFGSCMYLMKGDLSGKLKFITVLYAAGLYKDCEWFIDQLDETCIKEDPSFCGCIHAFNDSEPNTSYINFCDTFKLEVSTCVFFLRTELPIIPDALHYEMFRYFGISLPKSKRGKQTCQWRYRAVVDGNIYFFILKYMIKKKLEKAQEYNKALRNCWDLAEHRKNVNHRDVAWNLLVWCFCAEKQTHSALTCLGRSLKLMDSFEIMPVIYIGEDSKWLRDQFNSVKLHAIVIMYKTWFARELTSNTFCFQCLSDIMYNREKLKKCSSCNIATFCSEQCQKINWKIHETVCKIVRMFKTV</sequence>
<keyword evidence="5" id="KW-0175">Coiled coil</keyword>
<evidence type="ECO:0000256" key="3">
    <source>
        <dbReference type="ARBA" id="ARBA00022833"/>
    </source>
</evidence>
<reference evidence="8 9" key="1">
    <citation type="submission" date="2020-06" db="EMBL/GenBank/DDBJ databases">
        <authorList>
            <person name="Li R."/>
            <person name="Bekaert M."/>
        </authorList>
    </citation>
    <scope>NUCLEOTIDE SEQUENCE [LARGE SCALE GENOMIC DNA]</scope>
    <source>
        <strain evidence="9">wild</strain>
    </source>
</reference>
<accession>A0A6J8AAH9</accession>
<dbReference type="GO" id="GO:0008270">
    <property type="term" value="F:zinc ion binding"/>
    <property type="evidence" value="ECO:0007669"/>
    <property type="project" value="UniProtKB-KW"/>
</dbReference>
<feature type="domain" description="MYND-type" evidence="7">
    <location>
        <begin position="814"/>
        <end position="856"/>
    </location>
</feature>
<protein>
    <recommendedName>
        <fullName evidence="7">MYND-type domain-containing protein</fullName>
    </recommendedName>
</protein>
<dbReference type="SUPFAM" id="SSF144232">
    <property type="entry name" value="HIT/MYND zinc finger-like"/>
    <property type="match status" value="1"/>
</dbReference>
<keyword evidence="2 4" id="KW-0863">Zinc-finger</keyword>
<gene>
    <name evidence="8" type="ORF">MCOR_5711</name>
</gene>
<keyword evidence="3" id="KW-0862">Zinc</keyword>
<dbReference type="Proteomes" id="UP000507470">
    <property type="component" value="Unassembled WGS sequence"/>
</dbReference>
<feature type="region of interest" description="Disordered" evidence="6">
    <location>
        <begin position="64"/>
        <end position="84"/>
    </location>
</feature>
<dbReference type="PROSITE" id="PS50865">
    <property type="entry name" value="ZF_MYND_2"/>
    <property type="match status" value="1"/>
</dbReference>
<dbReference type="Gene3D" id="6.10.140.2220">
    <property type="match status" value="1"/>
</dbReference>
<dbReference type="Pfam" id="PF20266">
    <property type="entry name" value="Mab-21_C"/>
    <property type="match status" value="1"/>
</dbReference>
<evidence type="ECO:0000259" key="7">
    <source>
        <dbReference type="PROSITE" id="PS50865"/>
    </source>
</evidence>
<dbReference type="PANTHER" id="PTHR10656:SF69">
    <property type="entry name" value="MAB-21-LIKE HHH_H2TH-LIKE DOMAIN-CONTAINING PROTEIN"/>
    <property type="match status" value="1"/>
</dbReference>
<evidence type="ECO:0000256" key="1">
    <source>
        <dbReference type="ARBA" id="ARBA00022723"/>
    </source>
</evidence>
<evidence type="ECO:0000256" key="4">
    <source>
        <dbReference type="PROSITE-ProRule" id="PRU00134"/>
    </source>
</evidence>
<evidence type="ECO:0000256" key="2">
    <source>
        <dbReference type="ARBA" id="ARBA00022771"/>
    </source>
</evidence>
<dbReference type="OrthoDB" id="6126910at2759"/>
<dbReference type="InterPro" id="IPR024810">
    <property type="entry name" value="MAB21L/cGLR"/>
</dbReference>
<proteinExistence type="predicted"/>
<dbReference type="SMART" id="SM01265">
    <property type="entry name" value="Mab-21"/>
    <property type="match status" value="1"/>
</dbReference>
<dbReference type="AlphaFoldDB" id="A0A6J8AAH9"/>
<dbReference type="PROSITE" id="PS01360">
    <property type="entry name" value="ZF_MYND_1"/>
    <property type="match status" value="1"/>
</dbReference>
<dbReference type="InterPro" id="IPR046906">
    <property type="entry name" value="Mab-21_HhH/H2TH-like"/>
</dbReference>